<feature type="compositionally biased region" description="Acidic residues" evidence="3">
    <location>
        <begin position="619"/>
        <end position="629"/>
    </location>
</feature>
<dbReference type="PROSITE" id="PS50012">
    <property type="entry name" value="RCC1_3"/>
    <property type="match status" value="3"/>
</dbReference>
<feature type="domain" description="BTB" evidence="4">
    <location>
        <begin position="694"/>
        <end position="793"/>
    </location>
</feature>
<dbReference type="SUPFAM" id="SSF50985">
    <property type="entry name" value="RCC1/BLIP-II"/>
    <property type="match status" value="1"/>
</dbReference>
<feature type="region of interest" description="Disordered" evidence="3">
    <location>
        <begin position="610"/>
        <end position="629"/>
    </location>
</feature>
<dbReference type="InterPro" id="IPR000408">
    <property type="entry name" value="Reg_chr_condens"/>
</dbReference>
<feature type="region of interest" description="Disordered" evidence="3">
    <location>
        <begin position="1407"/>
        <end position="1454"/>
    </location>
</feature>
<feature type="compositionally biased region" description="Basic and acidic residues" evidence="3">
    <location>
        <begin position="1123"/>
        <end position="1135"/>
    </location>
</feature>
<evidence type="ECO:0000256" key="2">
    <source>
        <dbReference type="PROSITE-ProRule" id="PRU00235"/>
    </source>
</evidence>
<dbReference type="Pfam" id="PF13540">
    <property type="entry name" value="RCC1_2"/>
    <property type="match status" value="1"/>
</dbReference>
<dbReference type="GeneID" id="18830076"/>
<dbReference type="InterPro" id="IPR036770">
    <property type="entry name" value="Ankyrin_rpt-contain_sf"/>
</dbReference>
<dbReference type="SMART" id="SM00225">
    <property type="entry name" value="BTB"/>
    <property type="match status" value="2"/>
</dbReference>
<feature type="repeat" description="RCC1" evidence="2">
    <location>
        <begin position="153"/>
        <end position="221"/>
    </location>
</feature>
<dbReference type="RefSeq" id="XP_007327184.1">
    <property type="nucleotide sequence ID" value="XM_007327122.1"/>
</dbReference>
<feature type="compositionally biased region" description="Gly residues" evidence="3">
    <location>
        <begin position="1435"/>
        <end position="1446"/>
    </location>
</feature>
<dbReference type="InterPro" id="IPR011333">
    <property type="entry name" value="SKP1/BTB/POZ_sf"/>
</dbReference>
<feature type="repeat" description="RCC1" evidence="2">
    <location>
        <begin position="282"/>
        <end position="343"/>
    </location>
</feature>
<organism evidence="5 6">
    <name type="scientific">Agaricus bisporus var. burnettii (strain JB137-S8 / ATCC MYA-4627 / FGSC 10392)</name>
    <name type="common">White button mushroom</name>
    <dbReference type="NCBI Taxonomy" id="597362"/>
    <lineage>
        <taxon>Eukaryota</taxon>
        <taxon>Fungi</taxon>
        <taxon>Dikarya</taxon>
        <taxon>Basidiomycota</taxon>
        <taxon>Agaricomycotina</taxon>
        <taxon>Agaricomycetes</taxon>
        <taxon>Agaricomycetidae</taxon>
        <taxon>Agaricales</taxon>
        <taxon>Agaricineae</taxon>
        <taxon>Agaricaceae</taxon>
        <taxon>Agaricus</taxon>
    </lineage>
</organism>
<evidence type="ECO:0000313" key="6">
    <source>
        <dbReference type="Proteomes" id="UP000008493"/>
    </source>
</evidence>
<dbReference type="SUPFAM" id="SSF54695">
    <property type="entry name" value="POZ domain"/>
    <property type="match status" value="1"/>
</dbReference>
<dbReference type="Pfam" id="PF12796">
    <property type="entry name" value="Ank_2"/>
    <property type="match status" value="1"/>
</dbReference>
<dbReference type="CDD" id="cd18186">
    <property type="entry name" value="BTB_POZ_ZBTB_KLHL-like"/>
    <property type="match status" value="2"/>
</dbReference>
<dbReference type="HOGENOM" id="CLU_002285_0_0_1"/>
<name>K5W416_AGABU</name>
<dbReference type="PANTHER" id="PTHR22872">
    <property type="entry name" value="BTK-BINDING PROTEIN-RELATED"/>
    <property type="match status" value="1"/>
</dbReference>
<dbReference type="SUPFAM" id="SSF48403">
    <property type="entry name" value="Ankyrin repeat"/>
    <property type="match status" value="1"/>
</dbReference>
<dbReference type="InterPro" id="IPR051625">
    <property type="entry name" value="Signaling_Regulatory_Domain"/>
</dbReference>
<dbReference type="InterPro" id="IPR009091">
    <property type="entry name" value="RCC1/BLIP-II"/>
</dbReference>
<dbReference type="Proteomes" id="UP000008493">
    <property type="component" value="Unassembled WGS sequence"/>
</dbReference>
<keyword evidence="1" id="KW-0677">Repeat</keyword>
<evidence type="ECO:0000256" key="3">
    <source>
        <dbReference type="SAM" id="MobiDB-lite"/>
    </source>
</evidence>
<evidence type="ECO:0000259" key="4">
    <source>
        <dbReference type="PROSITE" id="PS50097"/>
    </source>
</evidence>
<dbReference type="OMA" id="FEFVLRY"/>
<feature type="region of interest" description="Disordered" evidence="3">
    <location>
        <begin position="1116"/>
        <end position="1147"/>
    </location>
</feature>
<feature type="non-terminal residue" evidence="5">
    <location>
        <position position="1"/>
    </location>
</feature>
<dbReference type="Gene3D" id="1.25.40.20">
    <property type="entry name" value="Ankyrin repeat-containing domain"/>
    <property type="match status" value="1"/>
</dbReference>
<feature type="compositionally biased region" description="Polar residues" evidence="3">
    <location>
        <begin position="1201"/>
        <end position="1229"/>
    </location>
</feature>
<dbReference type="Gene3D" id="2.130.10.30">
    <property type="entry name" value="Regulator of chromosome condensation 1/beta-lactamase-inhibitor protein II"/>
    <property type="match status" value="1"/>
</dbReference>
<feature type="compositionally biased region" description="Polar residues" evidence="3">
    <location>
        <begin position="1257"/>
        <end position="1274"/>
    </location>
</feature>
<accession>K5W416</accession>
<dbReference type="Gene3D" id="3.30.710.10">
    <property type="entry name" value="Potassium Channel Kv1.1, Chain A"/>
    <property type="match status" value="2"/>
</dbReference>
<feature type="region of interest" description="Disordered" evidence="3">
    <location>
        <begin position="1183"/>
        <end position="1276"/>
    </location>
</feature>
<dbReference type="KEGG" id="abp:AGABI1DRAFT54346"/>
<feature type="repeat" description="RCC1" evidence="2">
    <location>
        <begin position="343"/>
        <end position="394"/>
    </location>
</feature>
<evidence type="ECO:0000256" key="1">
    <source>
        <dbReference type="ARBA" id="ARBA00022737"/>
    </source>
</evidence>
<dbReference type="STRING" id="597362.K5W416"/>
<dbReference type="PANTHER" id="PTHR22872:SF2">
    <property type="entry name" value="INHIBITOR OF BRUTON TYROSINE KINASE"/>
    <property type="match status" value="1"/>
</dbReference>
<dbReference type="FunCoup" id="K5W416">
    <property type="interactions" value="91"/>
</dbReference>
<dbReference type="PROSITE" id="PS50097">
    <property type="entry name" value="BTB"/>
    <property type="match status" value="2"/>
</dbReference>
<feature type="compositionally biased region" description="Pro residues" evidence="3">
    <location>
        <begin position="1235"/>
        <end position="1246"/>
    </location>
</feature>
<feature type="region of interest" description="Disordered" evidence="3">
    <location>
        <begin position="1323"/>
        <end position="1375"/>
    </location>
</feature>
<sequence length="1454" mass="160697">MSLLHDAFNARNLHLFQRLVDTSNAADKSASVSSTSVGKVSKHSSLGNIDVNQRDWLGRTVLHLASAAIEHLDYVRILLKHPAISVNAADTESHWTPLHRSLYSANLPAARLLLQRPDIDIFLKDNEGYTAFDLYNSTLVGTKPSPEETGGYADLYTWGTNVNAALGLGDSNDRAYPELVVFPRREDEADLERQTLSARFLPIKAEHVEMSKLHTVVSTSETGGNLRVCGFGSGGRRAYLSDLVHGPNSHTQYLLKSLSQLTQVITAIALGQDHTLALTKAGEVLSWGLNRFSQLGYPVDPPTSGRLEEPIQYSPRRVQGPLKKEVVKGVAASKVASACWTDDSVYTWGTNNGQLGYDKAAQPVQVQPRKVSRLTVSVISIVMSENVMACLMQNRQVECFYDDGHHRINFPTLAFPSPIRPYRPPQAAKDSRMAKITCCGDVFAALTSHGEVYIFSPSSSHSANSIPSSSSSANLSTSFNDSEVPTRMGGPFKCQRVWALRKKFSAVKDVALGADGSIIICTESGHVYVRTRNVKMLSVGGSGSSSSQKAFKFVKVPGLQRVTRVCASASGAFGALRVEYRMKNVEVKGNFVAQDLSRVRPWLESGKDDASLDTRVIEPDDEGEDSGLDTEENAISFFGYGHESDNEDAEGRGEDDAIVNDIRFLKEMCDAIKREDKRKKDGRRLEHMHLRHGADTLLVLSSSNIVFPVHRAILGARSKVLCGILSAKTKKKSFVLDEQRNIKISLLSPLQRYPANTKPICGPGSNQVTQLSITGVHPLSILILFNYLYSDNLVAIWDRRISTSIINSYAKGLKIKMDPGLIKNELQVLGRMLDLSEMLKVLERPVKSDVRPTLVRDLSELFDVVNLERDDDDDEGGVEKVPRALCEDVILELADREVFTHSVILRSRSNLFKSFFDEPVWTLNRWETEGIDYVEGGHGILRIDLKHLKWRVMEFVLKFMCCGCDKELFERLEFIDGVDDLVEFMFEVMAAANELLLDRLVLLCSEVILTYTSLHNACYVLYLATYYSATQLIDRVQSFITANMELFLQSYMLDDIPLDLLTQLSNYAQEKQKEKAPFVRGGVLEEGVMEKWRKWVEDLDVPIPMVRSHKPWKEKKGLPLPDFGKDKRGGREKGLRRPPSGDDIFIMDDTDLLSPQLGSSSTPGPAWKVYVAPKVDMKTVMAEAAASQIRPSKSKEPLRTPSKSQLVPRSPPQTASNVGSTSSPQRVVRTSSYPGSPPTPSFPPLTPQKQKEGVVRLQQQQNATPTKQGGSSLGNVLGAAGGSVMGPTITPVRMPAGNVKSGQRSVSCVGPSKAWAYTRPIDPILPPVLISPTPTPSEPSSSTLKTTTKSFLAIQQEEEEQQQQFGDLQRGDKRSLLDIQEEERARRQEEEFLKWWEEEEVRVKMEMEVTQSSGSGKSKRGGRKGGGEKGERRGGGGGSEGSGRGGPKGRKEGR</sequence>
<keyword evidence="6" id="KW-1185">Reference proteome</keyword>
<proteinExistence type="predicted"/>
<feature type="domain" description="BTB" evidence="4">
    <location>
        <begin position="887"/>
        <end position="960"/>
    </location>
</feature>
<dbReference type="InParanoid" id="K5W416"/>
<dbReference type="InterPro" id="IPR002110">
    <property type="entry name" value="Ankyrin_rpt"/>
</dbReference>
<dbReference type="OrthoDB" id="1893551at2759"/>
<dbReference type="InterPro" id="IPR000210">
    <property type="entry name" value="BTB/POZ_dom"/>
</dbReference>
<dbReference type="EMBL" id="JH971387">
    <property type="protein sequence ID" value="EKM81534.1"/>
    <property type="molecule type" value="Genomic_DNA"/>
</dbReference>
<dbReference type="eggNOG" id="KOG0783">
    <property type="taxonomic scope" value="Eukaryota"/>
</dbReference>
<evidence type="ECO:0000313" key="5">
    <source>
        <dbReference type="EMBL" id="EKM81534.1"/>
    </source>
</evidence>
<reference evidence="6" key="1">
    <citation type="journal article" date="2012" name="Proc. Natl. Acad. Sci. U.S.A.">
        <title>Genome sequence of the button mushroom Agaricus bisporus reveals mechanisms governing adaptation to a humic-rich ecological niche.</title>
        <authorList>
            <person name="Morin E."/>
            <person name="Kohler A."/>
            <person name="Baker A.R."/>
            <person name="Foulongne-Oriol M."/>
            <person name="Lombard V."/>
            <person name="Nagy L.G."/>
            <person name="Ohm R.A."/>
            <person name="Patyshakuliyeva A."/>
            <person name="Brun A."/>
            <person name="Aerts A.L."/>
            <person name="Bailey A.M."/>
            <person name="Billette C."/>
            <person name="Coutinho P.M."/>
            <person name="Deakin G."/>
            <person name="Doddapaneni H."/>
            <person name="Floudas D."/>
            <person name="Grimwood J."/>
            <person name="Hilden K."/>
            <person name="Kuees U."/>
            <person name="LaButti K.M."/>
            <person name="Lapidus A."/>
            <person name="Lindquist E.A."/>
            <person name="Lucas S.M."/>
            <person name="Murat C."/>
            <person name="Riley R.W."/>
            <person name="Salamov A.A."/>
            <person name="Schmutz J."/>
            <person name="Subramanian V."/>
            <person name="Woesten H.A.B."/>
            <person name="Xu J."/>
            <person name="Eastwood D.C."/>
            <person name="Foster G.D."/>
            <person name="Sonnenberg A.S."/>
            <person name="Cullen D."/>
            <person name="de Vries R.P."/>
            <person name="Lundell T."/>
            <person name="Hibbett D.S."/>
            <person name="Henrissat B."/>
            <person name="Burton K.S."/>
            <person name="Kerrigan R.W."/>
            <person name="Challen M.P."/>
            <person name="Grigoriev I.V."/>
            <person name="Martin F."/>
        </authorList>
    </citation>
    <scope>NUCLEOTIDE SEQUENCE [LARGE SCALE GENOMIC DNA]</scope>
    <source>
        <strain evidence="6">JB137-S8 / ATCC MYA-4627 / FGSC 10392</strain>
    </source>
</reference>
<gene>
    <name evidence="5" type="ORF">AGABI1DRAFT_54346</name>
</gene>
<protein>
    <recommendedName>
        <fullName evidence="4">BTB domain-containing protein</fullName>
    </recommendedName>
</protein>
<dbReference type="SMART" id="SM00248">
    <property type="entry name" value="ANK"/>
    <property type="match status" value="2"/>
</dbReference>
<feature type="compositionally biased region" description="Basic and acidic residues" evidence="3">
    <location>
        <begin position="1425"/>
        <end position="1434"/>
    </location>
</feature>
<feature type="compositionally biased region" description="Low complexity" evidence="3">
    <location>
        <begin position="1338"/>
        <end position="1350"/>
    </location>
</feature>